<dbReference type="EMBL" id="LT598490">
    <property type="protein sequence ID" value="SCW02408.1"/>
    <property type="molecule type" value="Genomic_DNA"/>
</dbReference>
<name>A0A1G4MEX5_LACFM</name>
<dbReference type="PROSITE" id="PS52001">
    <property type="entry name" value="AD"/>
    <property type="match status" value="1"/>
</dbReference>
<dbReference type="SMART" id="SM00995">
    <property type="entry name" value="AD"/>
    <property type="match status" value="1"/>
</dbReference>
<dbReference type="Pfam" id="PF09793">
    <property type="entry name" value="AD"/>
    <property type="match status" value="1"/>
</dbReference>
<dbReference type="AlphaFoldDB" id="A0A1G4MEX5"/>
<dbReference type="STRING" id="4955.A0A1G4MEX5"/>
<dbReference type="InterPro" id="IPR039683">
    <property type="entry name" value="Lsm12-like"/>
</dbReference>
<dbReference type="OMA" id="FEGELYC"/>
<evidence type="ECO:0000259" key="1">
    <source>
        <dbReference type="PROSITE" id="PS52001"/>
    </source>
</evidence>
<protein>
    <submittedName>
        <fullName evidence="2">LAFE_0F05776g1_1</fullName>
    </submittedName>
</protein>
<dbReference type="OrthoDB" id="1057137at2759"/>
<dbReference type="PIRSF" id="PIRSF007783">
    <property type="entry name" value="UCP007783_YHR121w"/>
    <property type="match status" value="1"/>
</dbReference>
<dbReference type="PANTHER" id="PTHR13542">
    <property type="entry name" value="LSM12 HOMOLOG"/>
    <property type="match status" value="1"/>
</dbReference>
<reference evidence="3" key="1">
    <citation type="submission" date="2016-03" db="EMBL/GenBank/DDBJ databases">
        <authorList>
            <person name="Devillers H."/>
        </authorList>
    </citation>
    <scope>NUCLEOTIDE SEQUENCE [LARGE SCALE GENOMIC DNA]</scope>
</reference>
<evidence type="ECO:0000313" key="3">
    <source>
        <dbReference type="Proteomes" id="UP000190831"/>
    </source>
</evidence>
<organism evidence="2 3">
    <name type="scientific">Lachancea fermentati</name>
    <name type="common">Zygosaccharomyces fermentati</name>
    <dbReference type="NCBI Taxonomy" id="4955"/>
    <lineage>
        <taxon>Eukaryota</taxon>
        <taxon>Fungi</taxon>
        <taxon>Dikarya</taxon>
        <taxon>Ascomycota</taxon>
        <taxon>Saccharomycotina</taxon>
        <taxon>Saccharomycetes</taxon>
        <taxon>Saccharomycetales</taxon>
        <taxon>Saccharomycetaceae</taxon>
        <taxon>Lachancea</taxon>
    </lineage>
</organism>
<proteinExistence type="predicted"/>
<accession>A0A1G4MEX5</accession>
<dbReference type="InterPro" id="IPR019181">
    <property type="entry name" value="LSM12_ABD"/>
</dbReference>
<keyword evidence="3" id="KW-1185">Reference proteome</keyword>
<dbReference type="InterPro" id="IPR016521">
    <property type="entry name" value="RNA-processing_Lsm12"/>
</dbReference>
<dbReference type="Proteomes" id="UP000190831">
    <property type="component" value="Chromosome F"/>
</dbReference>
<sequence length="185" mass="20770">MSLNLEQVLGFKVRVTNILDVVTQGRIYSYNSTNNTLTLLVLKKPQQPHVFKIIKITFIKSLEVIGDKPLSSGMKRDPIKPVSVSIKRVENLLREKILQAREDDLIIGKGVTSEGQLVFNTLYKTVPETKWSGKSIVVLDEVEINPPYMIKNIKPLNAQDAKSLDLVQKIVGGAWKKMESERKGG</sequence>
<feature type="domain" description="AD" evidence="1">
    <location>
        <begin position="82"/>
        <end position="179"/>
    </location>
</feature>
<gene>
    <name evidence="2" type="ORF">LAFE_0F05776G</name>
</gene>
<evidence type="ECO:0000313" key="2">
    <source>
        <dbReference type="EMBL" id="SCW02408.1"/>
    </source>
</evidence>
<dbReference type="InterPro" id="IPR047574">
    <property type="entry name" value="AD"/>
</dbReference>